<keyword evidence="2" id="KW-0472">Membrane</keyword>
<dbReference type="PANTHER" id="PTHR11360:SF286">
    <property type="entry name" value="GH22266P"/>
    <property type="match status" value="1"/>
</dbReference>
<feature type="transmembrane region" description="Helical" evidence="2">
    <location>
        <begin position="639"/>
        <end position="660"/>
    </location>
</feature>
<dbReference type="SUPFAM" id="SSF103473">
    <property type="entry name" value="MFS general substrate transporter"/>
    <property type="match status" value="1"/>
</dbReference>
<keyword evidence="3" id="KW-1185">Reference proteome</keyword>
<feature type="compositionally biased region" description="Basic and acidic residues" evidence="1">
    <location>
        <begin position="79"/>
        <end position="90"/>
    </location>
</feature>
<dbReference type="GO" id="GO:0008028">
    <property type="term" value="F:monocarboxylic acid transmembrane transporter activity"/>
    <property type="evidence" value="ECO:0007669"/>
    <property type="project" value="TreeGrafter"/>
</dbReference>
<feature type="transmembrane region" description="Helical" evidence="2">
    <location>
        <begin position="209"/>
        <end position="234"/>
    </location>
</feature>
<evidence type="ECO:0000256" key="1">
    <source>
        <dbReference type="SAM" id="MobiDB-lite"/>
    </source>
</evidence>
<accession>A0A1I8F440</accession>
<organism evidence="3 4">
    <name type="scientific">Macrostomum lignano</name>
    <dbReference type="NCBI Taxonomy" id="282301"/>
    <lineage>
        <taxon>Eukaryota</taxon>
        <taxon>Metazoa</taxon>
        <taxon>Spiralia</taxon>
        <taxon>Lophotrochozoa</taxon>
        <taxon>Platyhelminthes</taxon>
        <taxon>Rhabditophora</taxon>
        <taxon>Macrostomorpha</taxon>
        <taxon>Macrostomida</taxon>
        <taxon>Macrostomidae</taxon>
        <taxon>Macrostomum</taxon>
    </lineage>
</organism>
<proteinExistence type="predicted"/>
<feature type="transmembrane region" description="Helical" evidence="2">
    <location>
        <begin position="482"/>
        <end position="504"/>
    </location>
</feature>
<dbReference type="WBParaSite" id="maker-unitig_16828-snap-gene-0.1-mRNA-1">
    <property type="protein sequence ID" value="maker-unitig_16828-snap-gene-0.1-mRNA-1"/>
    <property type="gene ID" value="maker-unitig_16828-snap-gene-0.1"/>
</dbReference>
<feature type="transmembrane region" description="Helical" evidence="2">
    <location>
        <begin position="254"/>
        <end position="276"/>
    </location>
</feature>
<dbReference type="InterPro" id="IPR036259">
    <property type="entry name" value="MFS_trans_sf"/>
</dbReference>
<feature type="region of interest" description="Disordered" evidence="1">
    <location>
        <begin position="284"/>
        <end position="369"/>
    </location>
</feature>
<dbReference type="PANTHER" id="PTHR11360">
    <property type="entry name" value="MONOCARBOXYLATE TRANSPORTER"/>
    <property type="match status" value="1"/>
</dbReference>
<feature type="compositionally biased region" description="Basic residues" evidence="1">
    <location>
        <begin position="356"/>
        <end position="366"/>
    </location>
</feature>
<feature type="transmembrane region" description="Helical" evidence="2">
    <location>
        <begin position="151"/>
        <end position="171"/>
    </location>
</feature>
<reference evidence="4" key="1">
    <citation type="submission" date="2016-11" db="UniProtKB">
        <authorList>
            <consortium name="WormBaseParasite"/>
        </authorList>
    </citation>
    <scope>IDENTIFICATION</scope>
</reference>
<keyword evidence="2" id="KW-1133">Transmembrane helix</keyword>
<evidence type="ECO:0000313" key="3">
    <source>
        <dbReference type="Proteomes" id="UP000095280"/>
    </source>
</evidence>
<dbReference type="Pfam" id="PF07690">
    <property type="entry name" value="MFS_1"/>
    <property type="match status" value="1"/>
</dbReference>
<sequence length="714" mass="77476">GGKESRLLRLAATAARQITGVDKWLRPEQQQQSRAADICSLESLRKAEKNREEAAAAPECPAAPCLKLPTSRTVRRTLRQPEGHHVDARSGRSSRRSRRSRSRCCRWPRPRYAWVVMLASMCNNFIIDGIANTYCELLVDFIEYFADAPKSSLSLIGSLLCGVYLISGPVAGGLVNKFGCRVTCVLAPLSPAWPSWPAASPGPSPQLTLLYGVAGGIGLGLMYLPSIVIWAGGVRHGHRHHGDGPVVRLLLEHYGWQNCLMILAGVTLNGAVFGCLMPPLTLPRSRADETDGAAAASPTRPRPDNRSRNDAAGGSKNVSNLCKKYIKNTAAPSNGTADTEAEDPRLRSNSDSGTIRFKRNKVRQPSKSRVVAAAAAPGNFMGSTPDMLPEIRCGREPDQRRGRLRCGAGGPPHQPQPPAGRSAGRSTRKDIFLGSSIFDLAQNDPRMKRSLKDVSQADLYLSMTRLPQADPRVRRRQPAEGALSYLIIFAANMVGMIAFYIPGFFISDFAKETGVPAALTPTLISAYGAANTLARVAFGFLAGQKHFSPLAINNVTILITGVCVALLVVCHNYVSMVTVFALFGFFSGPYISLTSVILLPADRLGECHPAASACWCWRGECPQLRPAIGGCLYTEASGYLVPFLVSGALFCLCGLMHSLLHLPRFRRREAENTEDIVRSLQSLASSRPHLQALQHQTYQQLMQPPQMQGAWCAA</sequence>
<dbReference type="Proteomes" id="UP000095280">
    <property type="component" value="Unplaced"/>
</dbReference>
<feature type="region of interest" description="Disordered" evidence="1">
    <location>
        <begin position="76"/>
        <end position="97"/>
    </location>
</feature>
<name>A0A1I8F440_9PLAT</name>
<keyword evidence="2" id="KW-0812">Transmembrane</keyword>
<feature type="transmembrane region" description="Helical" evidence="2">
    <location>
        <begin position="112"/>
        <end position="131"/>
    </location>
</feature>
<dbReference type="Gene3D" id="1.20.1250.20">
    <property type="entry name" value="MFS general substrate transporter like domains"/>
    <property type="match status" value="2"/>
</dbReference>
<protein>
    <submittedName>
        <fullName evidence="4">MFS domain-containing protein</fullName>
    </submittedName>
</protein>
<feature type="region of interest" description="Disordered" evidence="1">
    <location>
        <begin position="399"/>
        <end position="426"/>
    </location>
</feature>
<dbReference type="InterPro" id="IPR050327">
    <property type="entry name" value="Proton-linked_MCT"/>
</dbReference>
<dbReference type="InterPro" id="IPR011701">
    <property type="entry name" value="MFS"/>
</dbReference>
<evidence type="ECO:0000313" key="4">
    <source>
        <dbReference type="WBParaSite" id="maker-unitig_16828-snap-gene-0.1-mRNA-1"/>
    </source>
</evidence>
<evidence type="ECO:0000256" key="2">
    <source>
        <dbReference type="SAM" id="Phobius"/>
    </source>
</evidence>
<feature type="transmembrane region" description="Helical" evidence="2">
    <location>
        <begin position="555"/>
        <end position="586"/>
    </location>
</feature>
<dbReference type="AlphaFoldDB" id="A0A1I8F440"/>